<accession>V4Q5V7</accession>
<gene>
    <name evidence="1" type="ORF">ABENE_06600</name>
</gene>
<keyword evidence="2" id="KW-1185">Reference proteome</keyword>
<dbReference type="eggNOG" id="COG1399">
    <property type="taxonomic scope" value="Bacteria"/>
</dbReference>
<dbReference type="STRING" id="1121022.GCA_000376105_00580"/>
<protein>
    <recommendedName>
        <fullName evidence="3">DNA-binding protein</fullName>
    </recommendedName>
</protein>
<dbReference type="OrthoDB" id="8443793at2"/>
<comment type="caution">
    <text evidence="1">The sequence shown here is derived from an EMBL/GenBank/DDBJ whole genome shotgun (WGS) entry which is preliminary data.</text>
</comment>
<dbReference type="PATRIC" id="fig|1121022.4.peg.1317"/>
<sequence length="185" mass="20641">MDEQQKDDRQKDEGLWEHRVRFDHALRGLKVDLTADAAQREAIARAFGMIALESLSAHIETRAAPSDKPVVEVRITLQGEVTQECGVTLEPFTHALSGELDITCMEKQRVTHEVAEVGAREFTLDDLDEPDVIENGQIDLGQYVIEALGEGYDPFARKPGAVFEEPEIEAEPSPFAVLSKLKRDE</sequence>
<reference evidence="1 2" key="1">
    <citation type="journal article" date="2014" name="Nature">
        <title>Sequential evolution of bacterial morphology by co-option of a developmental regulator.</title>
        <authorList>
            <person name="Jiang C."/>
            <person name="Brown P.J."/>
            <person name="Ducret A."/>
            <person name="Brun Y.V."/>
        </authorList>
    </citation>
    <scope>NUCLEOTIDE SEQUENCE [LARGE SCALE GENOMIC DNA]</scope>
    <source>
        <strain evidence="1 2">DSM 16100</strain>
    </source>
</reference>
<dbReference type="EMBL" id="AWGB01000009">
    <property type="protein sequence ID" value="ESQ93215.1"/>
    <property type="molecule type" value="Genomic_DNA"/>
</dbReference>
<dbReference type="InterPro" id="IPR003772">
    <property type="entry name" value="YceD"/>
</dbReference>
<organism evidence="1 2">
    <name type="scientific">Asticcacaulis benevestitus DSM 16100 = ATCC BAA-896</name>
    <dbReference type="NCBI Taxonomy" id="1121022"/>
    <lineage>
        <taxon>Bacteria</taxon>
        <taxon>Pseudomonadati</taxon>
        <taxon>Pseudomonadota</taxon>
        <taxon>Alphaproteobacteria</taxon>
        <taxon>Caulobacterales</taxon>
        <taxon>Caulobacteraceae</taxon>
        <taxon>Asticcacaulis</taxon>
    </lineage>
</organism>
<evidence type="ECO:0000313" key="2">
    <source>
        <dbReference type="Proteomes" id="UP000017837"/>
    </source>
</evidence>
<dbReference type="RefSeq" id="WP_023447290.1">
    <property type="nucleotide sequence ID" value="NZ_AQWM01000001.1"/>
</dbReference>
<dbReference type="AlphaFoldDB" id="V4Q5V7"/>
<proteinExistence type="predicted"/>
<dbReference type="Pfam" id="PF02620">
    <property type="entry name" value="YceD"/>
    <property type="match status" value="1"/>
</dbReference>
<dbReference type="Proteomes" id="UP000017837">
    <property type="component" value="Unassembled WGS sequence"/>
</dbReference>
<evidence type="ECO:0000313" key="1">
    <source>
        <dbReference type="EMBL" id="ESQ93215.1"/>
    </source>
</evidence>
<evidence type="ECO:0008006" key="3">
    <source>
        <dbReference type="Google" id="ProtNLM"/>
    </source>
</evidence>
<name>V4Q5V7_9CAUL</name>